<reference evidence="2" key="2">
    <citation type="journal article" date="2022" name="Microbiol. Resour. Announc.">
        <title>Genome Sequence of Cupriavidus campinensis Strain G5, a Member of a Bacterial Consortium Capable of Polyethylene Degradation.</title>
        <authorList>
            <person name="Schneider B."/>
            <person name="Pfeiffer F."/>
            <person name="Dyall-Smith M."/>
            <person name="Kunte H.J."/>
        </authorList>
    </citation>
    <scope>NUCLEOTIDE SEQUENCE</scope>
    <source>
        <strain evidence="2">G5</strain>
    </source>
</reference>
<accession>A0AAE9I7F4</accession>
<evidence type="ECO:0000313" key="4">
    <source>
        <dbReference type="Proteomes" id="UP001056132"/>
    </source>
</evidence>
<keyword evidence="3" id="KW-1185">Reference proteome</keyword>
<dbReference type="Proteomes" id="UP000318943">
    <property type="component" value="Unassembled WGS sequence"/>
</dbReference>
<reference evidence="2" key="3">
    <citation type="submission" date="2022-05" db="EMBL/GenBank/DDBJ databases">
        <authorList>
            <person name="Kunte H.-J."/>
        </authorList>
    </citation>
    <scope>NUCLEOTIDE SEQUENCE</scope>
    <source>
        <strain evidence="2">G5</strain>
    </source>
</reference>
<organism evidence="2 4">
    <name type="scientific">Cupriavidus campinensis</name>
    <dbReference type="NCBI Taxonomy" id="151783"/>
    <lineage>
        <taxon>Bacteria</taxon>
        <taxon>Pseudomonadati</taxon>
        <taxon>Pseudomonadota</taxon>
        <taxon>Betaproteobacteria</taxon>
        <taxon>Burkholderiales</taxon>
        <taxon>Burkholderiaceae</taxon>
        <taxon>Cupriavidus</taxon>
    </lineage>
</organism>
<dbReference type="EMBL" id="CP097331">
    <property type="protein sequence ID" value="URF07745.1"/>
    <property type="molecule type" value="Genomic_DNA"/>
</dbReference>
<dbReference type="RefSeq" id="WP_144196950.1">
    <property type="nucleotide sequence ID" value="NZ_CAJPVH010000028.1"/>
</dbReference>
<name>A0AAE9I7F4_9BURK</name>
<proteinExistence type="predicted"/>
<protein>
    <submittedName>
        <fullName evidence="2">Uncharacterized protein</fullName>
    </submittedName>
</protein>
<dbReference type="EMBL" id="VCIZ01000003">
    <property type="protein sequence ID" value="TSP13385.1"/>
    <property type="molecule type" value="Genomic_DNA"/>
</dbReference>
<evidence type="ECO:0000313" key="1">
    <source>
        <dbReference type="EMBL" id="TSP13385.1"/>
    </source>
</evidence>
<evidence type="ECO:0000313" key="3">
    <source>
        <dbReference type="Proteomes" id="UP000318943"/>
    </source>
</evidence>
<evidence type="ECO:0000313" key="2">
    <source>
        <dbReference type="EMBL" id="URF07745.1"/>
    </source>
</evidence>
<dbReference type="KEGG" id="ccam:M5D45_21470"/>
<dbReference type="AlphaFoldDB" id="A0AAE9I7F4"/>
<reference evidence="1 3" key="1">
    <citation type="submission" date="2019-05" db="EMBL/GenBank/DDBJ databases">
        <title>Whole genome sequence analysis of Cupriavidus campinensis S14E4C strain.</title>
        <authorList>
            <person name="Abbaszade G."/>
            <person name="Szabo A."/>
            <person name="Toumi M."/>
            <person name="Toth E."/>
        </authorList>
    </citation>
    <scope>NUCLEOTIDE SEQUENCE [LARGE SCALE GENOMIC DNA]</scope>
    <source>
        <strain evidence="1 3">S14E4C</strain>
    </source>
</reference>
<sequence>MSAHPTTIADHRRTLVMHVMEDPPGRYTWRIVVEEKCGGADCDSMIEAATDYGSQAEAEAACWAAGNSMLEGQRAASELPGMYPKDMRH</sequence>
<gene>
    <name evidence="1" type="ORF">FGG12_06980</name>
    <name evidence="2" type="ORF">M5D45_21470</name>
</gene>
<dbReference type="Proteomes" id="UP001056132">
    <property type="component" value="Chromosome 2"/>
</dbReference>